<dbReference type="InterPro" id="IPR051021">
    <property type="entry name" value="Mito_Ser/Thr_phosphatase"/>
</dbReference>
<keyword evidence="1" id="KW-0378">Hydrolase</keyword>
<sequence>MKIYLVRHGQAQVAAGRRRDAPLSPLGHTQAGHLAKWLAGDARLDGDTSLTVGSVVTSPLTQARETAEYVCASLGLPARFQHTLTEADFPLSPDLPSSTAPFARRRGRLLSERYLDFRAQARAALTELTRCAQESGRPVLAVTHGGLIGTVVRAVAESDTFHLTLYHCGITALDWSDGRWRLSHVNLWDHLPVPLRTT</sequence>
<keyword evidence="3" id="KW-1185">Reference proteome</keyword>
<evidence type="ECO:0000313" key="2">
    <source>
        <dbReference type="EMBL" id="RRQ84514.1"/>
    </source>
</evidence>
<dbReference type="GO" id="GO:0016787">
    <property type="term" value="F:hydrolase activity"/>
    <property type="evidence" value="ECO:0007669"/>
    <property type="project" value="UniProtKB-KW"/>
</dbReference>
<dbReference type="SUPFAM" id="SSF53254">
    <property type="entry name" value="Phosphoglycerate mutase-like"/>
    <property type="match status" value="1"/>
</dbReference>
<accession>A0A426S480</accession>
<name>A0A426S480_9ACTN</name>
<evidence type="ECO:0000313" key="3">
    <source>
        <dbReference type="Proteomes" id="UP000276379"/>
    </source>
</evidence>
<dbReference type="InterPro" id="IPR029033">
    <property type="entry name" value="His_PPase_superfam"/>
</dbReference>
<reference evidence="2 3" key="1">
    <citation type="submission" date="2017-10" db="EMBL/GenBank/DDBJ databases">
        <title>Draft genome of actinobacteria isolated from guarana (Paullinia cupana (Mart.) Ducke.</title>
        <authorList>
            <person name="Siqueira K.A."/>
            <person name="Liotti R.G."/>
            <person name="Mendes T.A."/>
            <person name="Soares M.A."/>
        </authorList>
    </citation>
    <scope>NUCLEOTIDE SEQUENCE [LARGE SCALE GENOMIC DNA]</scope>
    <source>
        <strain evidence="2 3">199</strain>
    </source>
</reference>
<dbReference type="RefSeq" id="WP_125213999.1">
    <property type="nucleotide sequence ID" value="NZ_PDES01000009.1"/>
</dbReference>
<dbReference type="InterPro" id="IPR013078">
    <property type="entry name" value="His_Pase_superF_clade-1"/>
</dbReference>
<dbReference type="CDD" id="cd07067">
    <property type="entry name" value="HP_PGM_like"/>
    <property type="match status" value="1"/>
</dbReference>
<organism evidence="2 3">
    <name type="scientific">Streptomyces griseofuscus</name>
    <dbReference type="NCBI Taxonomy" id="146922"/>
    <lineage>
        <taxon>Bacteria</taxon>
        <taxon>Bacillati</taxon>
        <taxon>Actinomycetota</taxon>
        <taxon>Actinomycetes</taxon>
        <taxon>Kitasatosporales</taxon>
        <taxon>Streptomycetaceae</taxon>
        <taxon>Streptomyces</taxon>
    </lineage>
</organism>
<dbReference type="AlphaFoldDB" id="A0A426S480"/>
<dbReference type="PANTHER" id="PTHR20935:SF0">
    <property type="entry name" value="SERINE_THREONINE-PROTEIN PHOSPHATASE PGAM5, MITOCHONDRIAL"/>
    <property type="match status" value="1"/>
</dbReference>
<gene>
    <name evidence="2" type="ORF">CQW44_20720</name>
</gene>
<proteinExistence type="predicted"/>
<comment type="caution">
    <text evidence="2">The sequence shown here is derived from an EMBL/GenBank/DDBJ whole genome shotgun (WGS) entry which is preliminary data.</text>
</comment>
<dbReference type="Gene3D" id="3.40.50.1240">
    <property type="entry name" value="Phosphoglycerate mutase-like"/>
    <property type="match status" value="1"/>
</dbReference>
<dbReference type="Proteomes" id="UP000276379">
    <property type="component" value="Unassembled WGS sequence"/>
</dbReference>
<evidence type="ECO:0000256" key="1">
    <source>
        <dbReference type="ARBA" id="ARBA00022801"/>
    </source>
</evidence>
<dbReference type="EMBL" id="PDES01000009">
    <property type="protein sequence ID" value="RRQ84514.1"/>
    <property type="molecule type" value="Genomic_DNA"/>
</dbReference>
<dbReference type="PANTHER" id="PTHR20935">
    <property type="entry name" value="PHOSPHOGLYCERATE MUTASE-RELATED"/>
    <property type="match status" value="1"/>
</dbReference>
<protein>
    <submittedName>
        <fullName evidence="2">Phosphoglycerate mutase</fullName>
    </submittedName>
</protein>
<dbReference type="Pfam" id="PF00300">
    <property type="entry name" value="His_Phos_1"/>
    <property type="match status" value="1"/>
</dbReference>
<dbReference type="SMART" id="SM00855">
    <property type="entry name" value="PGAM"/>
    <property type="match status" value="1"/>
</dbReference>